<dbReference type="Gene3D" id="3.30.565.10">
    <property type="entry name" value="Histidine kinase-like ATPase, C-terminal domain"/>
    <property type="match status" value="1"/>
</dbReference>
<dbReference type="PRINTS" id="PR00996">
    <property type="entry name" value="CHERMTFRASE"/>
</dbReference>
<dbReference type="InterPro" id="IPR022642">
    <property type="entry name" value="CheR_C"/>
</dbReference>
<proteinExistence type="predicted"/>
<dbReference type="Pfam" id="PF02518">
    <property type="entry name" value="HATPase_c"/>
    <property type="match status" value="1"/>
</dbReference>
<evidence type="ECO:0000256" key="1">
    <source>
        <dbReference type="PROSITE-ProRule" id="PRU00050"/>
    </source>
</evidence>
<evidence type="ECO:0000259" key="4">
    <source>
        <dbReference type="PROSITE" id="PS50109"/>
    </source>
</evidence>
<feature type="domain" description="CheB-type methylesterase" evidence="5">
    <location>
        <begin position="133"/>
        <end position="316"/>
    </location>
</feature>
<evidence type="ECO:0000256" key="2">
    <source>
        <dbReference type="SAM" id="Coils"/>
    </source>
</evidence>
<dbReference type="PANTHER" id="PTHR24422">
    <property type="entry name" value="CHEMOTAXIS PROTEIN METHYLTRANSFERASE"/>
    <property type="match status" value="1"/>
</dbReference>
<dbReference type="Pfam" id="PF13596">
    <property type="entry name" value="PAS_10"/>
    <property type="match status" value="1"/>
</dbReference>
<accession>A0A6L5JVH9</accession>
<evidence type="ECO:0000259" key="6">
    <source>
        <dbReference type="PROSITE" id="PS50123"/>
    </source>
</evidence>
<dbReference type="SUPFAM" id="SSF52738">
    <property type="entry name" value="Methylesterase CheB, C-terminal domain"/>
    <property type="match status" value="1"/>
</dbReference>
<dbReference type="GO" id="GO:0005737">
    <property type="term" value="C:cytoplasm"/>
    <property type="evidence" value="ECO:0007669"/>
    <property type="project" value="InterPro"/>
</dbReference>
<dbReference type="GO" id="GO:0008984">
    <property type="term" value="F:protein-glutamate methylesterase activity"/>
    <property type="evidence" value="ECO:0007669"/>
    <property type="project" value="InterPro"/>
</dbReference>
<dbReference type="OrthoDB" id="9816309at2"/>
<dbReference type="InterPro" id="IPR036890">
    <property type="entry name" value="HATPase_C_sf"/>
</dbReference>
<dbReference type="Pfam" id="PF01339">
    <property type="entry name" value="CheB_methylest"/>
    <property type="match status" value="1"/>
</dbReference>
<feature type="compositionally biased region" description="Basic and acidic residues" evidence="3">
    <location>
        <begin position="23"/>
        <end position="35"/>
    </location>
</feature>
<dbReference type="AlphaFoldDB" id="A0A6L5JVH9"/>
<keyword evidence="2" id="KW-0175">Coiled coil</keyword>
<evidence type="ECO:0000313" key="7">
    <source>
        <dbReference type="EMBL" id="MQY50624.1"/>
    </source>
</evidence>
<feature type="active site" evidence="1">
    <location>
        <position position="166"/>
    </location>
</feature>
<keyword evidence="1" id="KW-0145">Chemotaxis</keyword>
<feature type="active site" evidence="1">
    <location>
        <position position="258"/>
    </location>
</feature>
<dbReference type="InterPro" id="IPR035965">
    <property type="entry name" value="PAS-like_dom_sf"/>
</dbReference>
<dbReference type="EMBL" id="WIXJ01000001">
    <property type="protein sequence ID" value="MQY50624.1"/>
    <property type="molecule type" value="Genomic_DNA"/>
</dbReference>
<dbReference type="GO" id="GO:0000155">
    <property type="term" value="F:phosphorelay sensor kinase activity"/>
    <property type="evidence" value="ECO:0007669"/>
    <property type="project" value="InterPro"/>
</dbReference>
<dbReference type="GO" id="GO:0046983">
    <property type="term" value="F:protein dimerization activity"/>
    <property type="evidence" value="ECO:0007669"/>
    <property type="project" value="InterPro"/>
</dbReference>
<dbReference type="Gene3D" id="3.40.50.180">
    <property type="entry name" value="Methylesterase CheB, C-terminal domain"/>
    <property type="match status" value="1"/>
</dbReference>
<dbReference type="SUPFAM" id="SSF47757">
    <property type="entry name" value="Chemotaxis receptor methyltransferase CheR, N-terminal domain"/>
    <property type="match status" value="1"/>
</dbReference>
<evidence type="ECO:0000313" key="8">
    <source>
        <dbReference type="Proteomes" id="UP000480275"/>
    </source>
</evidence>
<evidence type="ECO:0000256" key="3">
    <source>
        <dbReference type="SAM" id="MobiDB-lite"/>
    </source>
</evidence>
<dbReference type="CDD" id="cd02440">
    <property type="entry name" value="AdoMet_MTases"/>
    <property type="match status" value="1"/>
</dbReference>
<protein>
    <submittedName>
        <fullName evidence="7">PAS domain-containing protein</fullName>
    </submittedName>
</protein>
<dbReference type="Pfam" id="PF07730">
    <property type="entry name" value="HisKA_3"/>
    <property type="match status" value="1"/>
</dbReference>
<dbReference type="SMART" id="SM00138">
    <property type="entry name" value="MeTrc"/>
    <property type="match status" value="1"/>
</dbReference>
<reference evidence="7 8" key="1">
    <citation type="submission" date="2019-10" db="EMBL/GenBank/DDBJ databases">
        <title>Whole-genome sequence of the purple nonsulfur photosynthetic bacterium Rhodocyclus tenuis.</title>
        <authorList>
            <person name="Kyndt J.A."/>
            <person name="Meyer T.E."/>
        </authorList>
    </citation>
    <scope>NUCLEOTIDE SEQUENCE [LARGE SCALE GENOMIC DNA]</scope>
    <source>
        <strain evidence="7 8">DSM 110</strain>
    </source>
</reference>
<dbReference type="GO" id="GO:0006935">
    <property type="term" value="P:chemotaxis"/>
    <property type="evidence" value="ECO:0007669"/>
    <property type="project" value="UniProtKB-UniRule"/>
</dbReference>
<evidence type="ECO:0000259" key="5">
    <source>
        <dbReference type="PROSITE" id="PS50122"/>
    </source>
</evidence>
<dbReference type="InterPro" id="IPR022641">
    <property type="entry name" value="CheR_N"/>
</dbReference>
<dbReference type="GO" id="GO:0000156">
    <property type="term" value="F:phosphorelay response regulator activity"/>
    <property type="evidence" value="ECO:0007669"/>
    <property type="project" value="InterPro"/>
</dbReference>
<keyword evidence="1" id="KW-0378">Hydrolase</keyword>
<dbReference type="GO" id="GO:0016020">
    <property type="term" value="C:membrane"/>
    <property type="evidence" value="ECO:0007669"/>
    <property type="project" value="InterPro"/>
</dbReference>
<dbReference type="PANTHER" id="PTHR24422:SF27">
    <property type="entry name" value="PROTEIN-GLUTAMATE O-METHYLTRANSFERASE"/>
    <property type="match status" value="1"/>
</dbReference>
<dbReference type="InterPro" id="IPR000673">
    <property type="entry name" value="Sig_transdc_resp-reg_Me-estase"/>
</dbReference>
<feature type="coiled-coil region" evidence="2">
    <location>
        <begin position="744"/>
        <end position="831"/>
    </location>
</feature>
<comment type="caution">
    <text evidence="7">The sequence shown here is derived from an EMBL/GenBank/DDBJ whole genome shotgun (WGS) entry which is preliminary data.</text>
</comment>
<dbReference type="SUPFAM" id="SSF55874">
    <property type="entry name" value="ATPase domain of HSP90 chaperone/DNA topoisomerase II/histidine kinase"/>
    <property type="match status" value="1"/>
</dbReference>
<feature type="compositionally biased region" description="Low complexity" evidence="3">
    <location>
        <begin position="7"/>
        <end position="22"/>
    </location>
</feature>
<dbReference type="PROSITE" id="PS50122">
    <property type="entry name" value="CHEB"/>
    <property type="match status" value="1"/>
</dbReference>
<dbReference type="SUPFAM" id="SSF53335">
    <property type="entry name" value="S-adenosyl-L-methionine-dependent methyltransferases"/>
    <property type="match status" value="1"/>
</dbReference>
<dbReference type="PROSITE" id="PS50123">
    <property type="entry name" value="CHER"/>
    <property type="match status" value="1"/>
</dbReference>
<dbReference type="InterPro" id="IPR000780">
    <property type="entry name" value="CheR_MeTrfase"/>
</dbReference>
<dbReference type="InterPro" id="IPR005467">
    <property type="entry name" value="His_kinase_dom"/>
</dbReference>
<dbReference type="GO" id="GO:0008757">
    <property type="term" value="F:S-adenosylmethionine-dependent methyltransferase activity"/>
    <property type="evidence" value="ECO:0007669"/>
    <property type="project" value="InterPro"/>
</dbReference>
<gene>
    <name evidence="7" type="ORF">GHK24_02370</name>
</gene>
<dbReference type="InterPro" id="IPR029063">
    <property type="entry name" value="SAM-dependent_MTases_sf"/>
</dbReference>
<dbReference type="Gene3D" id="3.30.450.20">
    <property type="entry name" value="PAS domain"/>
    <property type="match status" value="1"/>
</dbReference>
<dbReference type="Pfam" id="PF01739">
    <property type="entry name" value="CheR"/>
    <property type="match status" value="1"/>
</dbReference>
<feature type="domain" description="CheR-type methyltransferase" evidence="6">
    <location>
        <begin position="341"/>
        <end position="594"/>
    </location>
</feature>
<dbReference type="SMART" id="SM00387">
    <property type="entry name" value="HATPase_c"/>
    <property type="match status" value="1"/>
</dbReference>
<feature type="domain" description="Histidine kinase" evidence="4">
    <location>
        <begin position="988"/>
        <end position="1186"/>
    </location>
</feature>
<dbReference type="InterPro" id="IPR050903">
    <property type="entry name" value="Bact_Chemotaxis_MeTrfase"/>
</dbReference>
<feature type="region of interest" description="Disordered" evidence="3">
    <location>
        <begin position="1"/>
        <end position="65"/>
    </location>
</feature>
<feature type="compositionally biased region" description="Polar residues" evidence="3">
    <location>
        <begin position="39"/>
        <end position="49"/>
    </location>
</feature>
<dbReference type="Proteomes" id="UP000480275">
    <property type="component" value="Unassembled WGS sequence"/>
</dbReference>
<dbReference type="InterPro" id="IPR003594">
    <property type="entry name" value="HATPase_dom"/>
</dbReference>
<dbReference type="InterPro" id="IPR011712">
    <property type="entry name" value="Sig_transdc_His_kin_sub3_dim/P"/>
</dbReference>
<dbReference type="SUPFAM" id="SSF55785">
    <property type="entry name" value="PYP-like sensor domain (PAS domain)"/>
    <property type="match status" value="1"/>
</dbReference>
<dbReference type="InterPro" id="IPR035909">
    <property type="entry name" value="CheB_C"/>
</dbReference>
<organism evidence="7 8">
    <name type="scientific">Rhodocyclus tenuis</name>
    <name type="common">Rhodospirillum tenue</name>
    <dbReference type="NCBI Taxonomy" id="1066"/>
    <lineage>
        <taxon>Bacteria</taxon>
        <taxon>Pseudomonadati</taxon>
        <taxon>Pseudomonadota</taxon>
        <taxon>Betaproteobacteria</taxon>
        <taxon>Rhodocyclales</taxon>
        <taxon>Rhodocyclaceae</taxon>
        <taxon>Rhodocyclus</taxon>
    </lineage>
</organism>
<dbReference type="Gene3D" id="3.40.50.150">
    <property type="entry name" value="Vaccinia Virus protein VP39"/>
    <property type="match status" value="1"/>
</dbReference>
<feature type="coiled-coil region" evidence="2">
    <location>
        <begin position="943"/>
        <end position="991"/>
    </location>
</feature>
<name>A0A6L5JVH9_RHOTE</name>
<dbReference type="Gene3D" id="1.20.5.1930">
    <property type="match status" value="1"/>
</dbReference>
<dbReference type="Pfam" id="PF03705">
    <property type="entry name" value="CheR_N"/>
    <property type="match status" value="1"/>
</dbReference>
<dbReference type="PROSITE" id="PS50109">
    <property type="entry name" value="HIS_KIN"/>
    <property type="match status" value="1"/>
</dbReference>
<dbReference type="CDD" id="cd16917">
    <property type="entry name" value="HATPase_UhpB-NarQ-NarX-like"/>
    <property type="match status" value="1"/>
</dbReference>
<dbReference type="CDD" id="cd16434">
    <property type="entry name" value="CheB-CheR_fusion"/>
    <property type="match status" value="1"/>
</dbReference>
<feature type="active site" evidence="1">
    <location>
        <position position="139"/>
    </location>
</feature>
<sequence>MQEIAKGAGSDAAAVADAVSDSDPGHDIAAPERPRQAAHTPSANEQGGQADSGLSDALPTGTAFAAPVKPSTHSAHATNACAPASAFAFVSAETLPAIVVADARANDASANEQSGGSPLITERTGDFANDYCIAGIGASAGGLEALCAFFDCMPADSGIAFVVVQHLAPEQKNAGADILARHTPMPVRVAVNGMRPRPNEVITTPPHTTIQLVDGALRLQAQGRQGSSDLQIDRFLASLGQDRGDRAIAIILSGGGADGAIGLKRIEASGGIVIVQSPETATYPTMPRSAIATGLASEVLSIPEMPGVLLDYARHPYTDGPHSLPPIAKIAGAVEDILTRLRNQRGYSFAGYKHGTLIRRIQRRMGLRGILRWNEYASLLKRDTRETDALYQDLLIGVTEFLRDADAWAELREKVLMPLATLSATHEPLRIWVAGCSTGEEAYSIAILTREVLREQGSTRGVQVFATDVNAAALQTARRGTYPSGIAALLPAGWAERYFHPSDDGQHLRIVRELRESVVFGAHNVLADQPFCRLDLICCRDLLIYLDSETQQRVLSQFHFALRPGGTLFLGNAESVGQQEDIFLPISRRWRIFQHAESIPQRSGDGVFETLPEPRTSSSRRSIEALAEQLILDHFSPAAVLVNDKFEALYFSGATLEFLNRPRGTPTRDVLTLARDGLRPPLRNALRRAIAECKSVRVSARLKQATGFQPVRITVSPAGSNTGGEALLLVVFEHRAQLAEAQQEHSESAQIRQLEEELKSVHEELDLTVERLESANEDLKVANEEVLSINEELQSINEELESGKEEIRAINEEVKVENQQLHASIESLNARRRETELLFINARLATLRLDQNLRIRCFSPAVRDLCKLLAGDYGRPVTDISPDCIGHGVAEDAAAALAGQSPRARELRLSDERWWLRQIYPSRTSDGQIDGVIVTYADINDSKENAEAAAVAQRRMAETLEERVASRTGQLRALAAELSLAEERERRALAQDLHDDLGQVLSIVKIKLSSLDHSERRGKMRTPLKEIESLIDQANRSVRSLMMQLSPPILQTLGLSASLEWLAEEMERVFGVAVRIDDDGADKPLEEPARTSLFRAVRELLINVAKHSGTQVAELNCLRDGANITVSVTDNGNGFNYPESVDDLMQHASFGLLSVRERVEFLGGQMHVDSAPGDGTTVTLTIPVGDSSTHFPEETP</sequence>